<dbReference type="OrthoDB" id="5870636at2"/>
<dbReference type="Pfam" id="PF06276">
    <property type="entry name" value="FhuF"/>
    <property type="match status" value="1"/>
</dbReference>
<protein>
    <recommendedName>
        <fullName evidence="1">Aerobactin siderophore biosynthesis IucA/IucC-like C-terminal domain-containing protein</fullName>
    </recommendedName>
</protein>
<comment type="caution">
    <text evidence="2">The sequence shown here is derived from an EMBL/GenBank/DDBJ whole genome shotgun (WGS) entry which is preliminary data.</text>
</comment>
<sequence length="238" mass="27782">MDSKLDKLRKLRLTTEKIHSPLSIGISEIVDDQSISNYLDILSTHIGASNAKVAASLFVKRYSFLTVIYLYAMTAWNEKLNISYENVSLQSDESDKLWLPNFYFHQLESETLQADRDEWRANCIELLFKEHISPILNLLSKTTKVSKLILWENIAVYISWLYETVLTDEPIEIVDRSKEDFQFIMNRAPGHLFGDYNTNPLNRFYREAQGKEVRRSTCCYSHLTNSNKYCKTCPRKCK</sequence>
<dbReference type="Proteomes" id="UP000318937">
    <property type="component" value="Unassembled WGS sequence"/>
</dbReference>
<feature type="domain" description="Aerobactin siderophore biosynthesis IucA/IucC-like C-terminal" evidence="1">
    <location>
        <begin position="56"/>
        <end position="209"/>
    </location>
</feature>
<gene>
    <name evidence="2" type="ORF">FG383_07440</name>
</gene>
<evidence type="ECO:0000313" key="3">
    <source>
        <dbReference type="Proteomes" id="UP000318937"/>
    </source>
</evidence>
<dbReference type="InterPro" id="IPR022770">
    <property type="entry name" value="IucA/IucC-like_C"/>
</dbReference>
<dbReference type="GO" id="GO:0003824">
    <property type="term" value="F:catalytic activity"/>
    <property type="evidence" value="ECO:0007669"/>
    <property type="project" value="UniProtKB-ARBA"/>
</dbReference>
<evidence type="ECO:0000259" key="1">
    <source>
        <dbReference type="Pfam" id="PF06276"/>
    </source>
</evidence>
<proteinExistence type="predicted"/>
<organism evidence="2 3">
    <name type="scientific">Psychrobacillus soli</name>
    <dbReference type="NCBI Taxonomy" id="1543965"/>
    <lineage>
        <taxon>Bacteria</taxon>
        <taxon>Bacillati</taxon>
        <taxon>Bacillota</taxon>
        <taxon>Bacilli</taxon>
        <taxon>Bacillales</taxon>
        <taxon>Bacillaceae</taxon>
        <taxon>Psychrobacillus</taxon>
    </lineage>
</organism>
<dbReference type="RefSeq" id="WP_142606480.1">
    <property type="nucleotide sequence ID" value="NZ_VDGG01000012.1"/>
</dbReference>
<keyword evidence="3" id="KW-1185">Reference proteome</keyword>
<reference evidence="2 3" key="1">
    <citation type="submission" date="2019-05" db="EMBL/GenBank/DDBJ databases">
        <title>Psychrobacillus vulpis sp. nov., a new species isolated from feces of a red fox that inhabits in The Tablas de Daimiel Natural Park, Albacete, Spain.</title>
        <authorList>
            <person name="Rodriguez M."/>
            <person name="Reina J.C."/>
            <person name="Bejar V."/>
            <person name="Llamas I."/>
        </authorList>
    </citation>
    <scope>NUCLEOTIDE SEQUENCE [LARGE SCALE GENOMIC DNA]</scope>
    <source>
        <strain evidence="2 3">NHI-2</strain>
    </source>
</reference>
<dbReference type="EMBL" id="VDGG01000012">
    <property type="protein sequence ID" value="TQR16312.1"/>
    <property type="molecule type" value="Genomic_DNA"/>
</dbReference>
<accession>A0A544TFS2</accession>
<dbReference type="AlphaFoldDB" id="A0A544TFS2"/>
<name>A0A544TFS2_9BACI</name>
<evidence type="ECO:0000313" key="2">
    <source>
        <dbReference type="EMBL" id="TQR16312.1"/>
    </source>
</evidence>